<dbReference type="Pfam" id="PF00042">
    <property type="entry name" value="Globin"/>
    <property type="match status" value="1"/>
</dbReference>
<dbReference type="GO" id="GO:0019825">
    <property type="term" value="F:oxygen binding"/>
    <property type="evidence" value="ECO:0007669"/>
    <property type="project" value="InterPro"/>
</dbReference>
<evidence type="ECO:0000256" key="6">
    <source>
        <dbReference type="RuleBase" id="RU000356"/>
    </source>
</evidence>
<keyword evidence="8" id="KW-1185">Reference proteome</keyword>
<dbReference type="PANTHER" id="PTHR46458">
    <property type="entry name" value="BLR2807 PROTEIN"/>
    <property type="match status" value="1"/>
</dbReference>
<evidence type="ECO:0000256" key="2">
    <source>
        <dbReference type="ARBA" id="ARBA00022617"/>
    </source>
</evidence>
<keyword evidence="1 6" id="KW-0813">Transport</keyword>
<dbReference type="InterPro" id="IPR050532">
    <property type="entry name" value="Globin-like_OT"/>
</dbReference>
<dbReference type="PANTHER" id="PTHR46458:SF1">
    <property type="entry name" value="GEO09476P1"/>
    <property type="match status" value="1"/>
</dbReference>
<evidence type="ECO:0000256" key="4">
    <source>
        <dbReference type="ARBA" id="ARBA00022723"/>
    </source>
</evidence>
<feature type="domain" description="Globin" evidence="7">
    <location>
        <begin position="106"/>
        <end position="216"/>
    </location>
</feature>
<dbReference type="AlphaFoldDB" id="A0A915HQ04"/>
<dbReference type="InterPro" id="IPR009050">
    <property type="entry name" value="Globin-like_sf"/>
</dbReference>
<comment type="similarity">
    <text evidence="6">Belongs to the globin family.</text>
</comment>
<dbReference type="WBParaSite" id="nRc.2.0.1.t03591-RA">
    <property type="protein sequence ID" value="nRc.2.0.1.t03591-RA"/>
    <property type="gene ID" value="nRc.2.0.1.g03591"/>
</dbReference>
<keyword evidence="3 6" id="KW-0561">Oxygen transport</keyword>
<evidence type="ECO:0000256" key="1">
    <source>
        <dbReference type="ARBA" id="ARBA00022448"/>
    </source>
</evidence>
<dbReference type="GO" id="GO:0005344">
    <property type="term" value="F:oxygen carrier activity"/>
    <property type="evidence" value="ECO:0007669"/>
    <property type="project" value="UniProtKB-KW"/>
</dbReference>
<keyword evidence="2 6" id="KW-0349">Heme</keyword>
<dbReference type="Gene3D" id="1.10.490.10">
    <property type="entry name" value="Globins"/>
    <property type="match status" value="1"/>
</dbReference>
<keyword evidence="4" id="KW-0479">Metal-binding</keyword>
<evidence type="ECO:0000313" key="9">
    <source>
        <dbReference type="WBParaSite" id="nRc.2.0.1.t03591-RA"/>
    </source>
</evidence>
<organism evidence="8 9">
    <name type="scientific">Romanomermis culicivorax</name>
    <name type="common">Nematode worm</name>
    <dbReference type="NCBI Taxonomy" id="13658"/>
    <lineage>
        <taxon>Eukaryota</taxon>
        <taxon>Metazoa</taxon>
        <taxon>Ecdysozoa</taxon>
        <taxon>Nematoda</taxon>
        <taxon>Enoplea</taxon>
        <taxon>Dorylaimia</taxon>
        <taxon>Mermithida</taxon>
        <taxon>Mermithoidea</taxon>
        <taxon>Mermithidae</taxon>
        <taxon>Romanomermis</taxon>
    </lineage>
</organism>
<evidence type="ECO:0000259" key="7">
    <source>
        <dbReference type="Pfam" id="PF00042"/>
    </source>
</evidence>
<dbReference type="SUPFAM" id="SSF46458">
    <property type="entry name" value="Globin-like"/>
    <property type="match status" value="1"/>
</dbReference>
<evidence type="ECO:0000256" key="5">
    <source>
        <dbReference type="ARBA" id="ARBA00023004"/>
    </source>
</evidence>
<keyword evidence="5" id="KW-0408">Iron</keyword>
<evidence type="ECO:0000256" key="3">
    <source>
        <dbReference type="ARBA" id="ARBA00022621"/>
    </source>
</evidence>
<accession>A0A915HQ04</accession>
<dbReference type="GO" id="GO:0020037">
    <property type="term" value="F:heme binding"/>
    <property type="evidence" value="ECO:0007669"/>
    <property type="project" value="InterPro"/>
</dbReference>
<proteinExistence type="inferred from homology"/>
<dbReference type="InterPro" id="IPR000971">
    <property type="entry name" value="Globin"/>
</dbReference>
<dbReference type="Proteomes" id="UP000887565">
    <property type="component" value="Unplaced"/>
</dbReference>
<evidence type="ECO:0000313" key="8">
    <source>
        <dbReference type="Proteomes" id="UP000887565"/>
    </source>
</evidence>
<reference evidence="9" key="1">
    <citation type="submission" date="2022-11" db="UniProtKB">
        <authorList>
            <consortium name="WormBaseParasite"/>
        </authorList>
    </citation>
    <scope>IDENTIFICATION</scope>
</reference>
<protein>
    <submittedName>
        <fullName evidence="9">Globin family profile domain-containing protein</fullName>
    </submittedName>
</protein>
<dbReference type="GO" id="GO:0046872">
    <property type="term" value="F:metal ion binding"/>
    <property type="evidence" value="ECO:0007669"/>
    <property type="project" value="UniProtKB-KW"/>
</dbReference>
<dbReference type="CDD" id="cd01040">
    <property type="entry name" value="Mb-like"/>
    <property type="match status" value="1"/>
</dbReference>
<name>A0A915HQ04_ROMCU</name>
<dbReference type="InterPro" id="IPR044399">
    <property type="entry name" value="Mb-like_M"/>
</dbReference>
<sequence>MYRNGLMNKKIMINYGQTHSTLNGHCIVEGDDDEHEHFKAKLKEIVGQITPNEKNILRQTFEILNDDPVRRGACVYVNFKSWFLIFVICENEQEKLLQEPNQTSPLFQDYPEYKNLWPQLRCISDSLLFGHTLLDQLGAIYCNGLKEIVSSMDDDEKLCYQMEKIAHKHHIKRVTRVHLQNMLPKLIETLEMGSGKSVSDETSEAWKKLFNAVASIIELYHDKYLLEKRRDVQRRYSSNTGRAY</sequence>
<dbReference type="InterPro" id="IPR012292">
    <property type="entry name" value="Globin/Proto"/>
</dbReference>